<feature type="compositionally biased region" description="Basic and acidic residues" evidence="6">
    <location>
        <begin position="321"/>
        <end position="333"/>
    </location>
</feature>
<evidence type="ECO:0000256" key="5">
    <source>
        <dbReference type="ARBA" id="ARBA00023136"/>
    </source>
</evidence>
<sequence length="333" mass="34614">MTQTGPDASAVATRRGRPRWITAVDDRPVLLVVLGMLLFSIGPVLVGVSTTSGGVLSFYRLWIGAAALGIALLWRRRSHPVLTSRLGWRWAAVTGVVFGTHQLLFMLAIKATSVVDVTLMQVVAPVLVGVLARVLFGERPGAAFRAWSGLAIIGAGVVVVAGTAGPEGRPAGMALAFANVVLAAFYVVWSKRAMAHIGALPFLFGVGVAAAVTVSGYVLVAGEPVGSISGRNLTIAASIALVPGVLGHFLSTYPLSRIPANIPPVVQLAMPFISGALAWLLLDERITGLHVLGGALSIAGVVGAMSSRGGRRLRAASRSTARRERDRPDQVAA</sequence>
<feature type="region of interest" description="Disordered" evidence="6">
    <location>
        <begin position="312"/>
        <end position="333"/>
    </location>
</feature>
<dbReference type="InterPro" id="IPR037185">
    <property type="entry name" value="EmrE-like"/>
</dbReference>
<dbReference type="Pfam" id="PF00892">
    <property type="entry name" value="EamA"/>
    <property type="match status" value="2"/>
</dbReference>
<feature type="transmembrane region" description="Helical" evidence="7">
    <location>
        <begin position="86"/>
        <end position="109"/>
    </location>
</feature>
<reference evidence="9 10" key="1">
    <citation type="submission" date="2019-07" db="EMBL/GenBank/DDBJ databases">
        <title>Whole genome shotgun sequence of Cellulomonas aerilata NBRC 106308.</title>
        <authorList>
            <person name="Hosoyama A."/>
            <person name="Uohara A."/>
            <person name="Ohji S."/>
            <person name="Ichikawa N."/>
        </authorList>
    </citation>
    <scope>NUCLEOTIDE SEQUENCE [LARGE SCALE GENOMIC DNA]</scope>
    <source>
        <strain evidence="9 10">NBRC 106308</strain>
    </source>
</reference>
<evidence type="ECO:0000256" key="7">
    <source>
        <dbReference type="SAM" id="Phobius"/>
    </source>
</evidence>
<accession>A0A512DCT9</accession>
<feature type="domain" description="EamA" evidence="8">
    <location>
        <begin position="29"/>
        <end position="160"/>
    </location>
</feature>
<dbReference type="RefSeq" id="WP_146903565.1">
    <property type="nucleotide sequence ID" value="NZ_BAAARM010000003.1"/>
</dbReference>
<proteinExistence type="inferred from homology"/>
<evidence type="ECO:0000259" key="8">
    <source>
        <dbReference type="Pfam" id="PF00892"/>
    </source>
</evidence>
<comment type="subcellular location">
    <subcellularLocation>
        <location evidence="1">Membrane</location>
        <topology evidence="1">Multi-pass membrane protein</topology>
    </subcellularLocation>
</comment>
<feature type="transmembrane region" description="Helical" evidence="7">
    <location>
        <begin position="143"/>
        <end position="165"/>
    </location>
</feature>
<dbReference type="GO" id="GO:0016020">
    <property type="term" value="C:membrane"/>
    <property type="evidence" value="ECO:0007669"/>
    <property type="project" value="UniProtKB-SubCell"/>
</dbReference>
<evidence type="ECO:0000256" key="3">
    <source>
        <dbReference type="ARBA" id="ARBA00022692"/>
    </source>
</evidence>
<feature type="transmembrane region" description="Helical" evidence="7">
    <location>
        <begin position="115"/>
        <end position="136"/>
    </location>
</feature>
<comment type="similarity">
    <text evidence="2">Belongs to the EamA transporter family.</text>
</comment>
<keyword evidence="10" id="KW-1185">Reference proteome</keyword>
<evidence type="ECO:0000256" key="6">
    <source>
        <dbReference type="SAM" id="MobiDB-lite"/>
    </source>
</evidence>
<feature type="transmembrane region" description="Helical" evidence="7">
    <location>
        <begin position="29"/>
        <end position="50"/>
    </location>
</feature>
<dbReference type="EMBL" id="BJYY01000013">
    <property type="protein sequence ID" value="GEO34294.1"/>
    <property type="molecule type" value="Genomic_DNA"/>
</dbReference>
<dbReference type="InterPro" id="IPR050638">
    <property type="entry name" value="AA-Vitamin_Transporters"/>
</dbReference>
<feature type="transmembrane region" description="Helical" evidence="7">
    <location>
        <begin position="171"/>
        <end position="189"/>
    </location>
</feature>
<evidence type="ECO:0000256" key="1">
    <source>
        <dbReference type="ARBA" id="ARBA00004141"/>
    </source>
</evidence>
<feature type="domain" description="EamA" evidence="8">
    <location>
        <begin position="172"/>
        <end position="303"/>
    </location>
</feature>
<feature type="transmembrane region" description="Helical" evidence="7">
    <location>
        <begin position="288"/>
        <end position="305"/>
    </location>
</feature>
<comment type="caution">
    <text evidence="9">The sequence shown here is derived from an EMBL/GenBank/DDBJ whole genome shotgun (WGS) entry which is preliminary data.</text>
</comment>
<evidence type="ECO:0000256" key="2">
    <source>
        <dbReference type="ARBA" id="ARBA00007362"/>
    </source>
</evidence>
<organism evidence="9 10">
    <name type="scientific">Cellulomonas aerilata</name>
    <dbReference type="NCBI Taxonomy" id="515326"/>
    <lineage>
        <taxon>Bacteria</taxon>
        <taxon>Bacillati</taxon>
        <taxon>Actinomycetota</taxon>
        <taxon>Actinomycetes</taxon>
        <taxon>Micrococcales</taxon>
        <taxon>Cellulomonadaceae</taxon>
        <taxon>Cellulomonas</taxon>
    </lineage>
</organism>
<keyword evidence="4 7" id="KW-1133">Transmembrane helix</keyword>
<evidence type="ECO:0000313" key="9">
    <source>
        <dbReference type="EMBL" id="GEO34294.1"/>
    </source>
</evidence>
<name>A0A512DCT9_9CELL</name>
<feature type="transmembrane region" description="Helical" evidence="7">
    <location>
        <begin position="233"/>
        <end position="253"/>
    </location>
</feature>
<feature type="transmembrane region" description="Helical" evidence="7">
    <location>
        <begin position="56"/>
        <end position="74"/>
    </location>
</feature>
<keyword evidence="3 7" id="KW-0812">Transmembrane</keyword>
<evidence type="ECO:0000313" key="10">
    <source>
        <dbReference type="Proteomes" id="UP000321181"/>
    </source>
</evidence>
<keyword evidence="5 7" id="KW-0472">Membrane</keyword>
<dbReference type="Proteomes" id="UP000321181">
    <property type="component" value="Unassembled WGS sequence"/>
</dbReference>
<dbReference type="OrthoDB" id="5174094at2"/>
<dbReference type="SUPFAM" id="SSF103481">
    <property type="entry name" value="Multidrug resistance efflux transporter EmrE"/>
    <property type="match status" value="2"/>
</dbReference>
<dbReference type="PANTHER" id="PTHR32322">
    <property type="entry name" value="INNER MEMBRANE TRANSPORTER"/>
    <property type="match status" value="1"/>
</dbReference>
<dbReference type="AlphaFoldDB" id="A0A512DCT9"/>
<dbReference type="PANTHER" id="PTHR32322:SF2">
    <property type="entry name" value="EAMA DOMAIN-CONTAINING PROTEIN"/>
    <property type="match status" value="1"/>
</dbReference>
<dbReference type="InterPro" id="IPR000620">
    <property type="entry name" value="EamA_dom"/>
</dbReference>
<gene>
    <name evidence="9" type="ORF">CAE01nite_20190</name>
</gene>
<feature type="transmembrane region" description="Helical" evidence="7">
    <location>
        <begin position="201"/>
        <end position="221"/>
    </location>
</feature>
<protein>
    <submittedName>
        <fullName evidence="9">Multidrug transporter</fullName>
    </submittedName>
</protein>
<feature type="transmembrane region" description="Helical" evidence="7">
    <location>
        <begin position="265"/>
        <end position="282"/>
    </location>
</feature>
<evidence type="ECO:0000256" key="4">
    <source>
        <dbReference type="ARBA" id="ARBA00022989"/>
    </source>
</evidence>